<dbReference type="GeneID" id="42775605"/>
<evidence type="ECO:0000313" key="1">
    <source>
        <dbReference type="EMBL" id="OBY11795.1"/>
    </source>
</evidence>
<name>A0A174T4M7_9CLOT</name>
<sequence length="120" mass="14390">MKGWVNLNLNEIKFACNSKYSKVNFSCMSFYEQIRFILQMLKYYGFSSFSVEDVNTMYQLINVNSIENTNEVGDILTKLNTDDIETKLYEDILLYGYKREYIEDSNIYFGRRLNYKERND</sequence>
<reference evidence="1 2" key="1">
    <citation type="submission" date="2016-06" db="EMBL/GenBank/DDBJ databases">
        <authorList>
            <person name="Kjaerup R.B."/>
            <person name="Dalgaard T.S."/>
            <person name="Juul-Madsen H.R."/>
        </authorList>
    </citation>
    <scope>NUCLEOTIDE SEQUENCE [LARGE SCALE GENOMIC DNA]</scope>
    <source>
        <strain evidence="1 2">373-A1</strain>
    </source>
</reference>
<dbReference type="Proteomes" id="UP000092714">
    <property type="component" value="Unassembled WGS sequence"/>
</dbReference>
<accession>A0A174T4M7</accession>
<comment type="caution">
    <text evidence="1">The sequence shown here is derived from an EMBL/GenBank/DDBJ whole genome shotgun (WGS) entry which is preliminary data.</text>
</comment>
<proteinExistence type="predicted"/>
<gene>
    <name evidence="1" type="ORF">CP373A1_02410</name>
</gene>
<protein>
    <submittedName>
        <fullName evidence="1">Uncharacterized protein</fullName>
    </submittedName>
</protein>
<dbReference type="AlphaFoldDB" id="A0A174T4M7"/>
<dbReference type="RefSeq" id="WP_027097771.1">
    <property type="nucleotide sequence ID" value="NZ_CABHIH010000001.1"/>
</dbReference>
<dbReference type="EMBL" id="MAPZ01000010">
    <property type="protein sequence ID" value="OBY11795.1"/>
    <property type="molecule type" value="Genomic_DNA"/>
</dbReference>
<evidence type="ECO:0000313" key="2">
    <source>
        <dbReference type="Proteomes" id="UP000092714"/>
    </source>
</evidence>
<keyword evidence="2" id="KW-1185">Reference proteome</keyword>
<organism evidence="1 2">
    <name type="scientific">Clostridium paraputrificum</name>
    <dbReference type="NCBI Taxonomy" id="29363"/>
    <lineage>
        <taxon>Bacteria</taxon>
        <taxon>Bacillati</taxon>
        <taxon>Bacillota</taxon>
        <taxon>Clostridia</taxon>
        <taxon>Eubacteriales</taxon>
        <taxon>Clostridiaceae</taxon>
        <taxon>Clostridium</taxon>
    </lineage>
</organism>